<keyword evidence="1" id="KW-0472">Membrane</keyword>
<name>A0ABN7JWJ3_9HYPH</name>
<keyword evidence="1" id="KW-1133">Transmembrane helix</keyword>
<feature type="transmembrane region" description="Helical" evidence="1">
    <location>
        <begin position="29"/>
        <end position="47"/>
    </location>
</feature>
<organism evidence="2 3">
    <name type="scientific">Pseudorhizobium endolithicum</name>
    <dbReference type="NCBI Taxonomy" id="1191678"/>
    <lineage>
        <taxon>Bacteria</taxon>
        <taxon>Pseudomonadati</taxon>
        <taxon>Pseudomonadota</taxon>
        <taxon>Alphaproteobacteria</taxon>
        <taxon>Hyphomicrobiales</taxon>
        <taxon>Rhizobiaceae</taxon>
        <taxon>Rhizobium/Agrobacterium group</taxon>
        <taxon>Pseudorhizobium</taxon>
    </lineage>
</organism>
<evidence type="ECO:0000313" key="2">
    <source>
        <dbReference type="EMBL" id="CAD7051663.1"/>
    </source>
</evidence>
<keyword evidence="3" id="KW-1185">Reference proteome</keyword>
<feature type="transmembrane region" description="Helical" evidence="1">
    <location>
        <begin position="5"/>
        <end position="23"/>
    </location>
</feature>
<proteinExistence type="predicted"/>
<protein>
    <submittedName>
        <fullName evidence="2">Uncharacterized protein</fullName>
    </submittedName>
</protein>
<dbReference type="EMBL" id="CABFWF030000015">
    <property type="protein sequence ID" value="CAD7051663.1"/>
    <property type="molecule type" value="Genomic_DNA"/>
</dbReference>
<dbReference type="Proteomes" id="UP000606921">
    <property type="component" value="Unassembled WGS sequence"/>
</dbReference>
<evidence type="ECO:0000313" key="3">
    <source>
        <dbReference type="Proteomes" id="UP000606921"/>
    </source>
</evidence>
<evidence type="ECO:0000256" key="1">
    <source>
        <dbReference type="SAM" id="Phobius"/>
    </source>
</evidence>
<accession>A0ABN7JWJ3</accession>
<comment type="caution">
    <text evidence="2">The sequence shown here is derived from an EMBL/GenBank/DDBJ whole genome shotgun (WGS) entry which is preliminary data.</text>
</comment>
<reference evidence="2 3" key="1">
    <citation type="submission" date="2020-11" db="EMBL/GenBank/DDBJ databases">
        <authorList>
            <person name="Lassalle F."/>
        </authorList>
    </citation>
    <scope>NUCLEOTIDE SEQUENCE [LARGE SCALE GENOMIC DNA]</scope>
    <source>
        <strain evidence="2 3">JC140</strain>
    </source>
</reference>
<dbReference type="RefSeq" id="WP_185928045.1">
    <property type="nucleotide sequence ID" value="NZ_CABFWF030000015.1"/>
</dbReference>
<gene>
    <name evidence="2" type="ORF">REJC140_01758</name>
</gene>
<keyword evidence="1" id="KW-0812">Transmembrane</keyword>
<sequence length="53" mass="6283">MHRILASLAFLTLCAFLIIFLWRVPRVDLGILFLVTLAMAAYDFLFYHHTDRR</sequence>